<dbReference type="Proteomes" id="UP000008917">
    <property type="component" value="Chromosome"/>
</dbReference>
<dbReference type="SMART" id="SM00342">
    <property type="entry name" value="HTH_ARAC"/>
    <property type="match status" value="1"/>
</dbReference>
<dbReference type="OrthoDB" id="34150at2"/>
<dbReference type="InterPro" id="IPR018060">
    <property type="entry name" value="HTH_AraC"/>
</dbReference>
<evidence type="ECO:0000313" key="4">
    <source>
        <dbReference type="EMBL" id="ADU38153.1"/>
    </source>
</evidence>
<dbReference type="GO" id="GO:0003700">
    <property type="term" value="F:DNA-binding transcription factor activity"/>
    <property type="evidence" value="ECO:0007669"/>
    <property type="project" value="InterPro"/>
</dbReference>
<dbReference type="Pfam" id="PF06719">
    <property type="entry name" value="AraC_N"/>
    <property type="match status" value="1"/>
</dbReference>
<evidence type="ECO:0000256" key="2">
    <source>
        <dbReference type="ARBA" id="ARBA00023163"/>
    </source>
</evidence>
<name>E6V434_VARPE</name>
<dbReference type="EMBL" id="CP002417">
    <property type="protein sequence ID" value="ADU38153.1"/>
    <property type="molecule type" value="Genomic_DNA"/>
</dbReference>
<dbReference type="KEGG" id="vpe:Varpa_3981"/>
<sequence length="305" mass="33341">MEAAQPARQEESGVLSKLARAVERIAQSDGDYLTAIPELSLHRRSATTEPMHCLYGFGVGITVSGQKRVALGEEVFDYSAGQSLLTTADLPVVTHITHASPAQPFMGLMLRLDPRTVVQAAAEMALPHPGKDSSYRAMSLGALDATLLGAVTRLVELIDEPRLLPQLAPLLQREILVRLLAGRHGPQLQRLVAVGSPSQQVVQSMAWLKVNFTQPVLADDLAASVHMSPSTFRQHFRAVAGMSPMQYLKQLRLQEARQLMLNQGIDAGTAGVRVGYESASQFSREYARLFGAPPLRDIRRMRETT</sequence>
<dbReference type="PANTHER" id="PTHR43436:SF1">
    <property type="entry name" value="TRANSCRIPTIONAL REGULATORY PROTEIN"/>
    <property type="match status" value="1"/>
</dbReference>
<dbReference type="PANTHER" id="PTHR43436">
    <property type="entry name" value="ARAC-FAMILY TRANSCRIPTIONAL REGULATOR"/>
    <property type="match status" value="1"/>
</dbReference>
<dbReference type="HOGENOM" id="CLU_000445_100_0_4"/>
<dbReference type="PROSITE" id="PS01124">
    <property type="entry name" value="HTH_ARAC_FAMILY_2"/>
    <property type="match status" value="1"/>
</dbReference>
<dbReference type="GO" id="GO:0043565">
    <property type="term" value="F:sequence-specific DNA binding"/>
    <property type="evidence" value="ECO:0007669"/>
    <property type="project" value="InterPro"/>
</dbReference>
<dbReference type="InterPro" id="IPR009057">
    <property type="entry name" value="Homeodomain-like_sf"/>
</dbReference>
<evidence type="ECO:0000259" key="3">
    <source>
        <dbReference type="PROSITE" id="PS01124"/>
    </source>
</evidence>
<evidence type="ECO:0000313" key="5">
    <source>
        <dbReference type="Proteomes" id="UP000008917"/>
    </source>
</evidence>
<dbReference type="RefSeq" id="WP_013542370.1">
    <property type="nucleotide sequence ID" value="NC_014931.1"/>
</dbReference>
<protein>
    <submittedName>
        <fullName evidence="4">Transcriptional regulator, AraC family</fullName>
    </submittedName>
</protein>
<proteinExistence type="predicted"/>
<dbReference type="AlphaFoldDB" id="E6V434"/>
<accession>E6V434</accession>
<keyword evidence="1" id="KW-0805">Transcription regulation</keyword>
<dbReference type="Gene3D" id="1.10.10.60">
    <property type="entry name" value="Homeodomain-like"/>
    <property type="match status" value="1"/>
</dbReference>
<reference evidence="5" key="1">
    <citation type="submission" date="2010-12" db="EMBL/GenBank/DDBJ databases">
        <title>Complete sequence of Variovorax paradoxus EPS.</title>
        <authorList>
            <consortium name="US DOE Joint Genome Institute"/>
            <person name="Lucas S."/>
            <person name="Copeland A."/>
            <person name="Lapidus A."/>
            <person name="Cheng J.-F."/>
            <person name="Goodwin L."/>
            <person name="Pitluck S."/>
            <person name="Teshima H."/>
            <person name="Detter J.C."/>
            <person name="Han C."/>
            <person name="Tapia R."/>
            <person name="Land M."/>
            <person name="Hauser L."/>
            <person name="Kyrpides N."/>
            <person name="Ivanova N."/>
            <person name="Ovchinnikova G."/>
            <person name="Orwin P."/>
            <person name="Han J.-I.G."/>
            <person name="Woyke T."/>
        </authorList>
    </citation>
    <scope>NUCLEOTIDE SEQUENCE [LARGE SCALE GENOMIC DNA]</scope>
    <source>
        <strain evidence="5">EPS</strain>
    </source>
</reference>
<organism evidence="4 5">
    <name type="scientific">Variovorax paradoxus (strain EPS)</name>
    <dbReference type="NCBI Taxonomy" id="595537"/>
    <lineage>
        <taxon>Bacteria</taxon>
        <taxon>Pseudomonadati</taxon>
        <taxon>Pseudomonadota</taxon>
        <taxon>Betaproteobacteria</taxon>
        <taxon>Burkholderiales</taxon>
        <taxon>Comamonadaceae</taxon>
        <taxon>Variovorax</taxon>
    </lineage>
</organism>
<reference evidence="4 5" key="2">
    <citation type="journal article" date="2013" name="Genome Announc.">
        <title>Genome of the Root-Associated Plant Growth-Promoting Bacterium Variovorax paradoxus Strain EPS.</title>
        <authorList>
            <person name="Han J.I."/>
            <person name="Spain J.C."/>
            <person name="Leadbetter J.R."/>
            <person name="Ovchinnikova G."/>
            <person name="Goodwin L.A."/>
            <person name="Han C.S."/>
            <person name="Woyke T."/>
            <person name="Davenport K.W."/>
            <person name="Orwin P.M."/>
        </authorList>
    </citation>
    <scope>NUCLEOTIDE SEQUENCE [LARGE SCALE GENOMIC DNA]</scope>
    <source>
        <strain evidence="4 5">EPS</strain>
    </source>
</reference>
<evidence type="ECO:0000256" key="1">
    <source>
        <dbReference type="ARBA" id="ARBA00023015"/>
    </source>
</evidence>
<dbReference type="Pfam" id="PF12833">
    <property type="entry name" value="HTH_18"/>
    <property type="match status" value="1"/>
</dbReference>
<gene>
    <name evidence="4" type="ordered locus">Varpa_3981</name>
</gene>
<dbReference type="eggNOG" id="COG2207">
    <property type="taxonomic scope" value="Bacteria"/>
</dbReference>
<dbReference type="SUPFAM" id="SSF46689">
    <property type="entry name" value="Homeodomain-like"/>
    <property type="match status" value="2"/>
</dbReference>
<feature type="domain" description="HTH araC/xylS-type" evidence="3">
    <location>
        <begin position="202"/>
        <end position="300"/>
    </location>
</feature>
<dbReference type="InterPro" id="IPR009594">
    <property type="entry name" value="Tscrpt_reg_HTH_AraC_N"/>
</dbReference>
<dbReference type="STRING" id="595537.Varpa_3981"/>
<keyword evidence="2" id="KW-0804">Transcription</keyword>